<feature type="compositionally biased region" description="Basic and acidic residues" evidence="1">
    <location>
        <begin position="256"/>
        <end position="265"/>
    </location>
</feature>
<comment type="caution">
    <text evidence="2">The sequence shown here is derived from an EMBL/GenBank/DDBJ whole genome shotgun (WGS) entry which is preliminary data.</text>
</comment>
<feature type="region of interest" description="Disordered" evidence="1">
    <location>
        <begin position="207"/>
        <end position="306"/>
    </location>
</feature>
<organism evidence="2 3">
    <name type="scientific">Pichia angusta</name>
    <name type="common">Yeast</name>
    <name type="synonym">Hansenula polymorpha</name>
    <dbReference type="NCBI Taxonomy" id="870730"/>
    <lineage>
        <taxon>Eukaryota</taxon>
        <taxon>Fungi</taxon>
        <taxon>Dikarya</taxon>
        <taxon>Ascomycota</taxon>
        <taxon>Saccharomycotina</taxon>
        <taxon>Pichiomycetes</taxon>
        <taxon>Pichiales</taxon>
        <taxon>Pichiaceae</taxon>
        <taxon>Ogataea</taxon>
    </lineage>
</organism>
<evidence type="ECO:0000256" key="1">
    <source>
        <dbReference type="SAM" id="MobiDB-lite"/>
    </source>
</evidence>
<feature type="compositionally biased region" description="Acidic residues" evidence="1">
    <location>
        <begin position="285"/>
        <end position="297"/>
    </location>
</feature>
<accession>A0ABQ7RT67</accession>
<dbReference type="Proteomes" id="UP001197328">
    <property type="component" value="Unassembled WGS sequence"/>
</dbReference>
<proteinExistence type="predicted"/>
<reference evidence="2 3" key="1">
    <citation type="journal article" date="2021" name="G3 (Bethesda)">
        <title>Genomic diversity, chromosomal rearrangements, and interspecies hybridization in the ogataea polymorpha species complex.</title>
        <authorList>
            <person name="Hanson S.J."/>
            <person name="Cinneide E.O."/>
            <person name="Salzberg L.I."/>
            <person name="Wolfe K.H."/>
            <person name="McGowan J."/>
            <person name="Fitzpatrick D.A."/>
            <person name="Matlin K."/>
        </authorList>
    </citation>
    <scope>NUCLEOTIDE SEQUENCE [LARGE SCALE GENOMIC DNA]</scope>
    <source>
        <strain evidence="2">51-138</strain>
    </source>
</reference>
<feature type="compositionally biased region" description="Polar residues" evidence="1">
    <location>
        <begin position="218"/>
        <end position="228"/>
    </location>
</feature>
<protein>
    <submittedName>
        <fullName evidence="2">Uncharacterized protein</fullName>
    </submittedName>
</protein>
<evidence type="ECO:0000313" key="2">
    <source>
        <dbReference type="EMBL" id="KAG7847230.1"/>
    </source>
</evidence>
<evidence type="ECO:0000313" key="3">
    <source>
        <dbReference type="Proteomes" id="UP001197328"/>
    </source>
</evidence>
<sequence>MSLEPATSGAVRWRSIRGPMEVALFAKQIPIGTRRFAEHVLRGDKMTITRVTEKYIELTGQGGEAVPKESNSRIRFSQPYMVAADTRRPGIYAITLTTQVGDELADWTILGKVRGDAVYWLRNLAGSGTVKDEDDVLQYAVKGTGGEILENVWNIQEERREAIQNSEVKTSRKQVSLSLSFEEEEEEDTADVQIRMRPIKRLKRVQKKEKEKEKEQGNAVTEISTTVPESIPPTEQAEKHLQGVAEDASATPTDPTLEKLRKFQESLRQPSRSAKKPPTHNITEEGIDGLSSEDEDLGFLSHRWNK</sequence>
<gene>
    <name evidence="2" type="ORF">KL940_003976</name>
</gene>
<keyword evidence="3" id="KW-1185">Reference proteome</keyword>
<name>A0ABQ7RT67_PICAN</name>
<dbReference type="EMBL" id="JAHLVD010000011">
    <property type="protein sequence ID" value="KAG7847230.1"/>
    <property type="molecule type" value="Genomic_DNA"/>
</dbReference>